<dbReference type="PANTHER" id="PTHR37844:SF2">
    <property type="entry name" value="SER_THR PROTEIN PHOSPHATASE SUPERFAMILY (AFU_ORTHOLOGUE AFUA_1G14840)"/>
    <property type="match status" value="1"/>
</dbReference>
<gene>
    <name evidence="2" type="ORF">GR303_05040</name>
</gene>
<comment type="caution">
    <text evidence="2">The sequence shown here is derived from an EMBL/GenBank/DDBJ whole genome shotgun (WGS) entry which is preliminary data.</text>
</comment>
<protein>
    <submittedName>
        <fullName evidence="2">Metallophosphoesterase</fullName>
    </submittedName>
</protein>
<sequence length="262" mass="28563">MRLWILSDLHRDVGPAWAPATIPQADVAVIAGDIGEGLVDSIAWAGETIRPHMPVLMVAGNHEFYRSELPAELARGRAAAAERGIHLLENDSVVIGRVGITGCTLWTDYALDGAVLRPLAMESARRGMNDHRRIAWATKPQWRRFRPEEAAALHAASRAYLREVLLGDLRVADDLVSRVVITHHAPSRRSVAPQFAKSALNPAYASDLEPLIEAAAPTLWVHGHMHASVDYRIGGTRVVCNPKGYGTENSKFDPALVVEVAS</sequence>
<evidence type="ECO:0000313" key="3">
    <source>
        <dbReference type="Proteomes" id="UP000818323"/>
    </source>
</evidence>
<feature type="domain" description="Calcineurin-like phosphoesterase" evidence="1">
    <location>
        <begin position="1"/>
        <end position="227"/>
    </location>
</feature>
<proteinExistence type="predicted"/>
<name>A0ABW9YX55_9HYPH</name>
<dbReference type="Gene3D" id="3.60.21.10">
    <property type="match status" value="1"/>
</dbReference>
<dbReference type="PANTHER" id="PTHR37844">
    <property type="entry name" value="SER/THR PROTEIN PHOSPHATASE SUPERFAMILY (AFU_ORTHOLOGUE AFUA_1G14840)"/>
    <property type="match status" value="1"/>
</dbReference>
<keyword evidence="3" id="KW-1185">Reference proteome</keyword>
<dbReference type="Proteomes" id="UP000818323">
    <property type="component" value="Unassembled WGS sequence"/>
</dbReference>
<evidence type="ECO:0000313" key="2">
    <source>
        <dbReference type="EMBL" id="NBJ23718.1"/>
    </source>
</evidence>
<dbReference type="InterPro" id="IPR029052">
    <property type="entry name" value="Metallo-depent_PP-like"/>
</dbReference>
<organism evidence="2 3">
    <name type="scientific">Microvirga arsenatis</name>
    <dbReference type="NCBI Taxonomy" id="2692265"/>
    <lineage>
        <taxon>Bacteria</taxon>
        <taxon>Pseudomonadati</taxon>
        <taxon>Pseudomonadota</taxon>
        <taxon>Alphaproteobacteria</taxon>
        <taxon>Hyphomicrobiales</taxon>
        <taxon>Methylobacteriaceae</taxon>
        <taxon>Microvirga</taxon>
    </lineage>
</organism>
<reference evidence="2 3" key="1">
    <citation type="submission" date="2020-01" db="EMBL/GenBank/DDBJ databases">
        <title>Microvirga sp. nov., an arsenate reduction bacterium isolated from Tibet hotspring sediments.</title>
        <authorList>
            <person name="Yuan C.-G."/>
        </authorList>
    </citation>
    <scope>NUCLEOTIDE SEQUENCE [LARGE SCALE GENOMIC DNA]</scope>
    <source>
        <strain evidence="2 3">SYSU G3D203</strain>
    </source>
</reference>
<dbReference type="Pfam" id="PF00149">
    <property type="entry name" value="Metallophos"/>
    <property type="match status" value="1"/>
</dbReference>
<dbReference type="InterPro" id="IPR004843">
    <property type="entry name" value="Calcineurin-like_PHP"/>
</dbReference>
<accession>A0ABW9YX55</accession>
<dbReference type="SUPFAM" id="SSF56300">
    <property type="entry name" value="Metallo-dependent phosphatases"/>
    <property type="match status" value="1"/>
</dbReference>
<dbReference type="RefSeq" id="WP_161721099.1">
    <property type="nucleotide sequence ID" value="NZ_JAAAXI010000001.1"/>
</dbReference>
<evidence type="ECO:0000259" key="1">
    <source>
        <dbReference type="Pfam" id="PF00149"/>
    </source>
</evidence>
<dbReference type="EMBL" id="JAAAXJ010000002">
    <property type="protein sequence ID" value="NBJ23718.1"/>
    <property type="molecule type" value="Genomic_DNA"/>
</dbReference>